<name>A0A9P9WXY0_9PEZI</name>
<feature type="compositionally biased region" description="Basic residues" evidence="1">
    <location>
        <begin position="1"/>
        <end position="11"/>
    </location>
</feature>
<feature type="compositionally biased region" description="Basic and acidic residues" evidence="1">
    <location>
        <begin position="230"/>
        <end position="239"/>
    </location>
</feature>
<feature type="region of interest" description="Disordered" evidence="1">
    <location>
        <begin position="1"/>
        <end position="620"/>
    </location>
</feature>
<dbReference type="Gene3D" id="3.30.40.10">
    <property type="entry name" value="Zinc/RING finger domain, C3HC4 (zinc finger)"/>
    <property type="match status" value="1"/>
</dbReference>
<feature type="compositionally biased region" description="Basic and acidic residues" evidence="1">
    <location>
        <begin position="277"/>
        <end position="287"/>
    </location>
</feature>
<feature type="compositionally biased region" description="Polar residues" evidence="1">
    <location>
        <begin position="428"/>
        <end position="437"/>
    </location>
</feature>
<feature type="compositionally biased region" description="Polar residues" evidence="1">
    <location>
        <begin position="670"/>
        <end position="682"/>
    </location>
</feature>
<feature type="compositionally biased region" description="Basic and acidic residues" evidence="1">
    <location>
        <begin position="351"/>
        <end position="362"/>
    </location>
</feature>
<feature type="compositionally biased region" description="Polar residues" evidence="1">
    <location>
        <begin position="132"/>
        <end position="151"/>
    </location>
</feature>
<feature type="compositionally biased region" description="Basic and acidic residues" evidence="1">
    <location>
        <begin position="60"/>
        <end position="73"/>
    </location>
</feature>
<feature type="region of interest" description="Disordered" evidence="1">
    <location>
        <begin position="668"/>
        <end position="694"/>
    </location>
</feature>
<feature type="domain" description="WW" evidence="2">
    <location>
        <begin position="695"/>
        <end position="729"/>
    </location>
</feature>
<feature type="compositionally biased region" description="Low complexity" evidence="1">
    <location>
        <begin position="531"/>
        <end position="541"/>
    </location>
</feature>
<feature type="compositionally biased region" description="Basic and acidic residues" evidence="1">
    <location>
        <begin position="186"/>
        <end position="198"/>
    </location>
</feature>
<feature type="compositionally biased region" description="Polar residues" evidence="1">
    <location>
        <begin position="29"/>
        <end position="56"/>
    </location>
</feature>
<dbReference type="InterPro" id="IPR013083">
    <property type="entry name" value="Znf_RING/FYVE/PHD"/>
</dbReference>
<dbReference type="SUPFAM" id="SSF57850">
    <property type="entry name" value="RING/U-box"/>
    <property type="match status" value="1"/>
</dbReference>
<dbReference type="EMBL" id="JAFIMR010000001">
    <property type="protein sequence ID" value="KAI1881299.1"/>
    <property type="molecule type" value="Genomic_DNA"/>
</dbReference>
<dbReference type="InterPro" id="IPR001202">
    <property type="entry name" value="WW_dom"/>
</dbReference>
<gene>
    <name evidence="3" type="ORF">JX265_000125</name>
</gene>
<sequence>MTQNRSRRTKKKAAEARVEVEESESAVSQLGNAGESSNDQTPANIHNQAPASTATGSKPPVEDAVKPGIERRSSYASVVAGNHKPLASQASQPQPVVKIANDNTERQDKTRKTVAPAKSGGSEHAIPLSFAQALTNSRSKNTEQGSSSRNPSTHDDSQPPSTQQSQEVEGAFVGNGTGSVSSSKASESKSHADTEMRPRDRKTRQRSGSYASVVASTSAPSPAPSPSDTTRNKEVRRGSSDTVNSTGSTTPAYPSPNTVKTKSTEQVSKSKSSTTHKGRENESKSKTGDFGTFFKSAKLNIPSGDQHGPQSESSPTASPGIGPNSTKKKRKRGKRGHGRRHSQSTDLGQQDPEHAEHEEKSNSHAPQPTEGDLASPRSVVPGDATKVKPESEDKSTRNLETRQADQVESSLGLETGENTGRGSEVKSNDSAIETSQVPRPGFVDTGASISAAVPESSSAYSPTAEVFHPRKKSHPYSPTAEVFQPRKNSRPYSPTAEVFQPHTHRTGQHKTSNDKSSAWRTDPGPGPGPSPVSGYDSSSPVKTPVSPYDTIPTTPAPFSPYHTPFHTQGSVGGFPPGDRMYQENHGYSPNTYTQHPLDPQVETPIRPPPDSPTPVDAPQGIQELPRGPAGLASFPLPPKNEDRHARMYPDTTQRQLPREVLREDGFAPYSASSPGQETNIESVSPEPAFRRHDSPDLPWGWMQREFGPSRELVYINFLTQETQMERPTEPASVEPSLYSEAGHGTSTAAAAISPPVNSAVVEPPVWNYHTLQKLEQQTRPSNNIIEDLRRAHHSPAARNTRNPAIRTNFVPSPLVTFAVEGVDNQICQLCDHSTLELATPWPVIKDTQPAILPCGHCFGAECLLLWLREYDICPEPSCQMSVRHRGCGHKLDPLILDTQRIFSVPKTIIQGGQVGNECRRCRIRGEQEKEAKQFHQLQAKFREARATVSANHTEESEKAMRVIYEELDALPFEVRKSKLSTLFTVW</sequence>
<feature type="compositionally biased region" description="Basic and acidic residues" evidence="1">
    <location>
        <begin position="385"/>
        <end position="405"/>
    </location>
</feature>
<reference evidence="3" key="1">
    <citation type="submission" date="2021-03" db="EMBL/GenBank/DDBJ databases">
        <title>Revisited historic fungal species revealed as producer of novel bioactive compounds through whole genome sequencing and comparative genomics.</title>
        <authorList>
            <person name="Vignolle G.A."/>
            <person name="Hochenegger N."/>
            <person name="Mach R.L."/>
            <person name="Mach-Aigner A.R."/>
            <person name="Javad Rahimi M."/>
            <person name="Salim K.A."/>
            <person name="Chan C.M."/>
            <person name="Lim L.B.L."/>
            <person name="Cai F."/>
            <person name="Druzhinina I.S."/>
            <person name="U'Ren J.M."/>
            <person name="Derntl C."/>
        </authorList>
    </citation>
    <scope>NUCLEOTIDE SEQUENCE</scope>
    <source>
        <strain evidence="3">TUCIM 5799</strain>
    </source>
</reference>
<feature type="compositionally biased region" description="Polar residues" evidence="1">
    <location>
        <begin position="240"/>
        <end position="275"/>
    </location>
</feature>
<dbReference type="PROSITE" id="PS50020">
    <property type="entry name" value="WW_DOMAIN_2"/>
    <property type="match status" value="1"/>
</dbReference>
<comment type="caution">
    <text evidence="3">The sequence shown here is derived from an EMBL/GenBank/DDBJ whole genome shotgun (WGS) entry which is preliminary data.</text>
</comment>
<feature type="compositionally biased region" description="Basic residues" evidence="1">
    <location>
        <begin position="326"/>
        <end position="342"/>
    </location>
</feature>
<protein>
    <recommendedName>
        <fullName evidence="2">WW domain-containing protein</fullName>
    </recommendedName>
</protein>
<evidence type="ECO:0000313" key="4">
    <source>
        <dbReference type="Proteomes" id="UP000829685"/>
    </source>
</evidence>
<evidence type="ECO:0000259" key="2">
    <source>
        <dbReference type="PROSITE" id="PS50020"/>
    </source>
</evidence>
<dbReference type="AlphaFoldDB" id="A0A9P9WXY0"/>
<feature type="compositionally biased region" description="Polar residues" evidence="1">
    <location>
        <begin position="585"/>
        <end position="594"/>
    </location>
</feature>
<evidence type="ECO:0000256" key="1">
    <source>
        <dbReference type="SAM" id="MobiDB-lite"/>
    </source>
</evidence>
<feature type="compositionally biased region" description="Polar residues" evidence="1">
    <location>
        <begin position="308"/>
        <end position="317"/>
    </location>
</feature>
<evidence type="ECO:0000313" key="3">
    <source>
        <dbReference type="EMBL" id="KAI1881299.1"/>
    </source>
</evidence>
<dbReference type="Proteomes" id="UP000829685">
    <property type="component" value="Unassembled WGS sequence"/>
</dbReference>
<keyword evidence="4" id="KW-1185">Reference proteome</keyword>
<organism evidence="3 4">
    <name type="scientific">Neoarthrinium moseri</name>
    <dbReference type="NCBI Taxonomy" id="1658444"/>
    <lineage>
        <taxon>Eukaryota</taxon>
        <taxon>Fungi</taxon>
        <taxon>Dikarya</taxon>
        <taxon>Ascomycota</taxon>
        <taxon>Pezizomycotina</taxon>
        <taxon>Sordariomycetes</taxon>
        <taxon>Xylariomycetidae</taxon>
        <taxon>Amphisphaeriales</taxon>
        <taxon>Apiosporaceae</taxon>
        <taxon>Neoarthrinium</taxon>
    </lineage>
</organism>
<proteinExistence type="predicted"/>
<feature type="compositionally biased region" description="Low complexity" evidence="1">
    <location>
        <begin position="207"/>
        <end position="220"/>
    </location>
</feature>
<accession>A0A9P9WXY0</accession>